<evidence type="ECO:0000256" key="4">
    <source>
        <dbReference type="ARBA" id="ARBA00022722"/>
    </source>
</evidence>
<evidence type="ECO:0000256" key="7">
    <source>
        <dbReference type="ARBA" id="ARBA00022759"/>
    </source>
</evidence>
<dbReference type="SUPFAM" id="SSF110455">
    <property type="entry name" value="Toprim domain"/>
    <property type="match status" value="1"/>
</dbReference>
<dbReference type="GO" id="GO:0005737">
    <property type="term" value="C:cytoplasm"/>
    <property type="evidence" value="ECO:0007669"/>
    <property type="project" value="UniProtKB-SubCell"/>
</dbReference>
<dbReference type="CDD" id="cd01027">
    <property type="entry name" value="TOPRIM_RNase_M5_like"/>
    <property type="match status" value="1"/>
</dbReference>
<dbReference type="Pfam" id="PF13331">
    <property type="entry name" value="DUF4093"/>
    <property type="match status" value="1"/>
</dbReference>
<evidence type="ECO:0000256" key="6">
    <source>
        <dbReference type="ARBA" id="ARBA00022730"/>
    </source>
</evidence>
<dbReference type="InterPro" id="IPR025156">
    <property type="entry name" value="RNase_M5_C"/>
</dbReference>
<dbReference type="STRING" id="337097.BHF71_05100"/>
<dbReference type="EC" id="3.1.26.8" evidence="11 12"/>
<comment type="similarity">
    <text evidence="11">Belongs to the ribonuclease M5 family.</text>
</comment>
<keyword evidence="9" id="KW-0460">Magnesium</keyword>
<evidence type="ECO:0000256" key="2">
    <source>
        <dbReference type="ARBA" id="ARBA00022517"/>
    </source>
</evidence>
<evidence type="ECO:0000256" key="5">
    <source>
        <dbReference type="ARBA" id="ARBA00022723"/>
    </source>
</evidence>
<dbReference type="GO" id="GO:0046872">
    <property type="term" value="F:metal ion binding"/>
    <property type="evidence" value="ECO:0007669"/>
    <property type="project" value="UniProtKB-KW"/>
</dbReference>
<dbReference type="AlphaFoldDB" id="A0A1D2YXM3"/>
<evidence type="ECO:0000256" key="10">
    <source>
        <dbReference type="ARBA" id="ARBA00022884"/>
    </source>
</evidence>
<dbReference type="Pfam" id="PF01751">
    <property type="entry name" value="Toprim"/>
    <property type="match status" value="1"/>
</dbReference>
<keyword evidence="6 11" id="KW-0699">rRNA-binding</keyword>
<evidence type="ECO:0000256" key="11">
    <source>
        <dbReference type="HAMAP-Rule" id="MF_01469"/>
    </source>
</evidence>
<comment type="function">
    <text evidence="11">Required for correct processing of both the 5' and 3' ends of 5S rRNA precursor. Cleaves both sides of a double-stranded region yielding mature 5S rRNA in one step.</text>
</comment>
<evidence type="ECO:0000256" key="12">
    <source>
        <dbReference type="NCBIfam" id="TIGR00334"/>
    </source>
</evidence>
<evidence type="ECO:0000256" key="8">
    <source>
        <dbReference type="ARBA" id="ARBA00022801"/>
    </source>
</evidence>
<protein>
    <recommendedName>
        <fullName evidence="11 12">Ribonuclease M5</fullName>
        <ecNumber evidence="11 12">3.1.26.8</ecNumber>
    </recommendedName>
    <alternativeName>
        <fullName evidence="11">RNase M5</fullName>
    </alternativeName>
    <alternativeName>
        <fullName evidence="11">Ribosomal RNA terminal maturase M5</fullName>
    </alternativeName>
</protein>
<evidence type="ECO:0000313" key="15">
    <source>
        <dbReference type="Proteomes" id="UP000243739"/>
    </source>
</evidence>
<keyword evidence="15" id="KW-1185">Reference proteome</keyword>
<evidence type="ECO:0000256" key="9">
    <source>
        <dbReference type="ARBA" id="ARBA00022842"/>
    </source>
</evidence>
<keyword evidence="4 11" id="KW-0540">Nuclease</keyword>
<dbReference type="EMBL" id="MIJF01000003">
    <property type="protein sequence ID" value="OEG00326.1"/>
    <property type="molecule type" value="Genomic_DNA"/>
</dbReference>
<dbReference type="InterPro" id="IPR006171">
    <property type="entry name" value="TOPRIM_dom"/>
</dbReference>
<organism evidence="14 15">
    <name type="scientific">Vulcanibacillus modesticaldus</name>
    <dbReference type="NCBI Taxonomy" id="337097"/>
    <lineage>
        <taxon>Bacteria</taxon>
        <taxon>Bacillati</taxon>
        <taxon>Bacillota</taxon>
        <taxon>Bacilli</taxon>
        <taxon>Bacillales</taxon>
        <taxon>Bacillaceae</taxon>
        <taxon>Vulcanibacillus</taxon>
    </lineage>
</organism>
<feature type="domain" description="Toprim" evidence="13">
    <location>
        <begin position="3"/>
        <end position="86"/>
    </location>
</feature>
<dbReference type="NCBIfam" id="TIGR00334">
    <property type="entry name" value="5S_RNA_mat_M5"/>
    <property type="match status" value="1"/>
</dbReference>
<reference evidence="14 15" key="1">
    <citation type="submission" date="2016-09" db="EMBL/GenBank/DDBJ databases">
        <title>Draft genome sequence for the type strain of Vulcanibacillus modesticaldus BR, a strictly anaerobic, moderately thermophilic, and nitrate-reducing bacterium from deep sea-hydrothermal vents of the Mid-Atlantic Ridge.</title>
        <authorList>
            <person name="Abin C.A."/>
            <person name="Hollibaugh J.T."/>
        </authorList>
    </citation>
    <scope>NUCLEOTIDE SEQUENCE [LARGE SCALE GENOMIC DNA]</scope>
    <source>
        <strain evidence="14 15">BR</strain>
    </source>
</reference>
<dbReference type="PANTHER" id="PTHR39156">
    <property type="entry name" value="RIBONUCLEASE M5"/>
    <property type="match status" value="1"/>
</dbReference>
<evidence type="ECO:0000256" key="1">
    <source>
        <dbReference type="ARBA" id="ARBA00022490"/>
    </source>
</evidence>
<dbReference type="GO" id="GO:0006364">
    <property type="term" value="P:rRNA processing"/>
    <property type="evidence" value="ECO:0007669"/>
    <property type="project" value="UniProtKB-UniRule"/>
</dbReference>
<gene>
    <name evidence="11" type="primary">rnmV</name>
    <name evidence="14" type="ORF">BHF71_05100</name>
</gene>
<dbReference type="OrthoDB" id="9791329at2"/>
<name>A0A1D2YXM3_9BACI</name>
<dbReference type="InterPro" id="IPR004466">
    <property type="entry name" value="RNase_M5"/>
</dbReference>
<dbReference type="Proteomes" id="UP000243739">
    <property type="component" value="Unassembled WGS sequence"/>
</dbReference>
<evidence type="ECO:0000313" key="14">
    <source>
        <dbReference type="EMBL" id="OEG00326.1"/>
    </source>
</evidence>
<accession>A0A1D2YXM3</accession>
<dbReference type="InterPro" id="IPR034141">
    <property type="entry name" value="TOPRIM_RNase_M5-like"/>
</dbReference>
<dbReference type="SMART" id="SM00493">
    <property type="entry name" value="TOPRIM"/>
    <property type="match status" value="1"/>
</dbReference>
<keyword evidence="7 11" id="KW-0255">Endonuclease</keyword>
<keyword evidence="2 11" id="KW-0690">Ribosome biogenesis</keyword>
<comment type="catalytic activity">
    <reaction evidence="11">
        <text>Endonucleolytic cleavage of RNA, removing 21 and 42 nucleotides, respectively, from the 5'- and 3'-termini of a 5S-rRNA precursor.</text>
        <dbReference type="EC" id="3.1.26.8"/>
    </reaction>
</comment>
<dbReference type="GO" id="GO:0019843">
    <property type="term" value="F:rRNA binding"/>
    <property type="evidence" value="ECO:0007669"/>
    <property type="project" value="UniProtKB-KW"/>
</dbReference>
<keyword evidence="10 11" id="KW-0694">RNA-binding</keyword>
<dbReference type="HAMAP" id="MF_01469">
    <property type="entry name" value="RNase_M5"/>
    <property type="match status" value="1"/>
</dbReference>
<comment type="caution">
    <text evidence="14">The sequence shown here is derived from an EMBL/GenBank/DDBJ whole genome shotgun (WGS) entry which is preliminary data.</text>
</comment>
<dbReference type="GO" id="GO:0043822">
    <property type="term" value="F:ribonuclease M5 activity"/>
    <property type="evidence" value="ECO:0007669"/>
    <property type="project" value="UniProtKB-UniRule"/>
</dbReference>
<sequence>MIKEVIVVEGRDDTVAIKRAVKADTIETGGSAISKEVIRQIQKAQETRGVIVFTDPDYPGEKIRKTISQHVSGIKHAFITKEEAIKNGDLGVENASPEVIKRALSQVKTEWIEEPIEMISWERLIDAGLVGGQKARQRRLALGNALGIGYANAKQLYSRLKMFRISEEEFINALKSIDEKE</sequence>
<dbReference type="FunFam" id="3.40.1360.10:FF:000006">
    <property type="entry name" value="Ribonuclease M5"/>
    <property type="match status" value="1"/>
</dbReference>
<evidence type="ECO:0000256" key="3">
    <source>
        <dbReference type="ARBA" id="ARBA00022552"/>
    </source>
</evidence>
<dbReference type="PANTHER" id="PTHR39156:SF1">
    <property type="entry name" value="RIBONUCLEASE M5"/>
    <property type="match status" value="1"/>
</dbReference>
<comment type="subcellular location">
    <subcellularLocation>
        <location evidence="11">Cytoplasm</location>
    </subcellularLocation>
</comment>
<dbReference type="PROSITE" id="PS50880">
    <property type="entry name" value="TOPRIM"/>
    <property type="match status" value="1"/>
</dbReference>
<keyword evidence="3 11" id="KW-0698">rRNA processing</keyword>
<evidence type="ECO:0000259" key="13">
    <source>
        <dbReference type="PROSITE" id="PS50880"/>
    </source>
</evidence>
<keyword evidence="5" id="KW-0479">Metal-binding</keyword>
<keyword evidence="8 11" id="KW-0378">Hydrolase</keyword>
<dbReference type="Gene3D" id="3.40.1360.10">
    <property type="match status" value="1"/>
</dbReference>
<keyword evidence="1 11" id="KW-0963">Cytoplasm</keyword>
<proteinExistence type="inferred from homology"/>